<evidence type="ECO:0000256" key="17">
    <source>
        <dbReference type="ARBA" id="ARBA00031012"/>
    </source>
</evidence>
<dbReference type="GO" id="GO:0044423">
    <property type="term" value="C:virion component"/>
    <property type="evidence" value="ECO:0007669"/>
    <property type="project" value="UniProtKB-KW"/>
</dbReference>
<keyword evidence="10" id="KW-0946">Virion</keyword>
<protein>
    <recommendedName>
        <fullName evidence="2">RNA-directed RNA polymerase</fullName>
        <ecNumber evidence="2">2.7.7.48</ecNumber>
    </recommendedName>
    <alternativeName>
        <fullName evidence="17">Replicase</fullName>
    </alternativeName>
    <alternativeName>
        <fullName evidence="16">Transcriptase</fullName>
    </alternativeName>
</protein>
<evidence type="ECO:0000256" key="5">
    <source>
        <dbReference type="ARBA" id="ARBA00022679"/>
    </source>
</evidence>
<evidence type="ECO:0000256" key="6">
    <source>
        <dbReference type="ARBA" id="ARBA00022691"/>
    </source>
</evidence>
<evidence type="ECO:0000313" key="22">
    <source>
        <dbReference type="EMBL" id="UYL95475.1"/>
    </source>
</evidence>
<evidence type="ECO:0000256" key="16">
    <source>
        <dbReference type="ARBA" id="ARBA00030436"/>
    </source>
</evidence>
<organism evidence="22">
    <name type="scientific">Dali Chuvi tick virus 1</name>
    <dbReference type="NCBI Taxonomy" id="2972094"/>
    <lineage>
        <taxon>Viruses</taxon>
        <taxon>Riboviria</taxon>
        <taxon>Orthornavirae</taxon>
        <taxon>Negarnaviricota</taxon>
        <taxon>Haploviricotina</taxon>
        <taxon>Monjiviricetes</taxon>
        <taxon>Jingchuvirales</taxon>
        <taxon>Chuviridae</taxon>
    </lineage>
</organism>
<keyword evidence="5" id="KW-0808">Transferase</keyword>
<dbReference type="EMBL" id="ON746384">
    <property type="protein sequence ID" value="UYL95475.1"/>
    <property type="molecule type" value="Viral_cRNA"/>
</dbReference>
<dbReference type="GO" id="GO:0005524">
    <property type="term" value="F:ATP binding"/>
    <property type="evidence" value="ECO:0007669"/>
    <property type="project" value="UniProtKB-KW"/>
</dbReference>
<keyword evidence="12" id="KW-0506">mRNA capping</keyword>
<comment type="catalytic activity">
    <reaction evidence="14">
        <text>a 5'-end triphospho-adenylyl-adenylyl-cytidylyl-adenosine in mRNA + GDP + H(+) = a 5'-end (5'-triphosphoguanosine)-adenylyl-adenylyl-cytidylyl-adenosine in mRNA + diphosphate</text>
        <dbReference type="Rhea" id="RHEA:65436"/>
        <dbReference type="Rhea" id="RHEA-COMP:16797"/>
        <dbReference type="Rhea" id="RHEA-COMP:16799"/>
        <dbReference type="ChEBI" id="CHEBI:15378"/>
        <dbReference type="ChEBI" id="CHEBI:33019"/>
        <dbReference type="ChEBI" id="CHEBI:58189"/>
        <dbReference type="ChEBI" id="CHEBI:156484"/>
        <dbReference type="ChEBI" id="CHEBI:156503"/>
        <dbReference type="EC" id="2.7.7.88"/>
    </reaction>
</comment>
<keyword evidence="8" id="KW-0547">Nucleotide-binding</keyword>
<name>A0A9E7V261_9VIRU</name>
<evidence type="ECO:0000256" key="8">
    <source>
        <dbReference type="ARBA" id="ARBA00022741"/>
    </source>
</evidence>
<evidence type="ECO:0000256" key="15">
    <source>
        <dbReference type="ARBA" id="ARBA00024499"/>
    </source>
</evidence>
<reference evidence="22" key="1">
    <citation type="submission" date="2022-05" db="EMBL/GenBank/DDBJ databases">
        <authorList>
            <person name="Cao W."/>
            <person name="Jia N."/>
            <person name="Lam T.T.-Y."/>
            <person name="Ni X."/>
            <person name="Liu J."/>
        </authorList>
    </citation>
    <scope>NUCLEOTIDE SEQUENCE</scope>
    <source>
        <strain evidence="22">TIGMIC 15</strain>
    </source>
</reference>
<evidence type="ECO:0000256" key="9">
    <source>
        <dbReference type="ARBA" id="ARBA00022840"/>
    </source>
</evidence>
<evidence type="ECO:0000256" key="19">
    <source>
        <dbReference type="ARBA" id="ARBA00047370"/>
    </source>
</evidence>
<keyword evidence="7" id="KW-0548">Nucleotidyltransferase</keyword>
<comment type="catalytic activity">
    <reaction evidence="19">
        <text>a 5'-end (5'-triphosphoguanosine)-adenylyl-adenylyl-cytidylyl-adenosine in mRNA + 2 S-adenosyl-L-methionine = a 5'-end (N(7)-methyl 5'-triphosphoguanosine)-(2'-O-methyladenylyl)-adenylyl-cytidylyl-adenosine in mRNA + 2 S-adenosyl-L-homocysteine + H(+)</text>
        <dbReference type="Rhea" id="RHEA:65376"/>
        <dbReference type="Rhea" id="RHEA-COMP:16797"/>
        <dbReference type="Rhea" id="RHEA-COMP:16798"/>
        <dbReference type="ChEBI" id="CHEBI:15378"/>
        <dbReference type="ChEBI" id="CHEBI:57856"/>
        <dbReference type="ChEBI" id="CHEBI:59789"/>
        <dbReference type="ChEBI" id="CHEBI:156483"/>
        <dbReference type="ChEBI" id="CHEBI:156484"/>
        <dbReference type="EC" id="2.1.1.375"/>
    </reaction>
</comment>
<sequence>MNRDKMGSQRQVPFSPSNLVFERKFDTALRKSHSDSFVRRLAAGQPSPDDTALFAAYQHHGSQFRKPEEWVHNVNLYPDILVSVLDANLPRTPDTLNKRICHLAAQQTMLQTSWAYKGMEDKYRPSGKLYTTLVTRKIMKSDLIQRLLLSKRDLDGLITTIPRADERKRREETIESFRERISQTCHWSSKWLGITVVWSLHSCLVSHLGKTYYLPRSYLLLCHNKVCDVLSVLLYAAACPDHMYDCDLLRVTERFLKTWTMLANRLGQRFFNLSKVLEGLCVGETLIELEGDGNREFLDTITDGLQETARFSYNGSTLQQILQTVSIPVRHELACLSKTMGHPFCDMEKGAAALEQRVNAPKLIDIDAVVQCVRYAKLDFIRKFLAKEKTWPLVDLDVLAPRTLKLACLLNRDPRSTQHQQKYGNFKLEHMDYVTVLPNMRFDWLENLIPYIKDKTISLGRSSVVQKYLSAERRRPTDWKDTRLLLFYLLKPESQTNHMEYMSAYNAGDWEQIANYLVIRVVPKEKEHKIEARGFGCKTYEDRARGIVQEENAARFLNQYSDEHVMTLGEIQLAKKLLGFRTLGAAFQGYTVVLISVDSSSWNNQFRSQTVAPVAGAVLDAVFGVSIFEKTHTAYQRSLVYVPDADRVYSWDGQEGGIEGLNQDTWVYVYLQQMKVCMEGQPYPYFLLCKGDDLRIAMMIPPDVLKVKSLDEIKREALKQVSERGKKFGHVIKVEDSYVSETYFAYSKDAYVAGVEQPQSFRKVQKCYGANNAFLTTIDDYIASAFSNAHSAAKTSPSPIPCYYLALWWSYEALCRDTEYAKCSDDELVALMSVPNLLGGFPIIFLHNFFVRAESDLLTPYIDLVSFSLQCMPKVGRVLLNTLKQKVADPTRCLNGLMVDPYSLPIHKPRPASTTIRLAVTSMVRRKTKNQNLLDLFTLIGEGFEERFIEVLGSANVYNVKLMGALYECTPEGIVRTLIRKFETGRSIFNALLLHTGQGAAHRVLRQCCRADQALHRYRRNLLRGRIAGSQQLVPEEELVRECPYKVASDLRDRLWEKPVEGVTQPSLQHQIMVGTVAFFGASDVAAENHFEVLFDVPSDGTPAPLFTIGKYSPFTGDSTGRGLAPPEASLESHNMLSGKVRTLLEVYQWSQMTGEVDGRLVASNLQIVAEHLLKAYTDTPIQDLLPFAGRTVRDRMTQHHVRVNNYRTSIVANTLLNIYTRASGTSHAHMELSHSSEHYRVNFLHVLTHTVSIWAGVWWYGENVQPPGRLWAVTRPDCPCMAPMEEHPVILADTCLPDITLADIAHLARDAIREIAADVAQFDPGQYYVSEDSETHLSLQEALMALAQAHTNDVWGSRKTLRGLYTSHHLSDRGLSALANYAGVTLNRVSSYLDLRFVPPDVIINDAAFMVYTEIIRRFDTKNIKSMSTFLGTIPGEELPWTGLLRAMDESGVFYSVQMELHKKIPTFYDVIQDNPRSASAAFGAACYELFLKGLTVPKIAYLSYSSNPQANDDMMYRIRGARLHALQRKYRPLMRHVQRASAKLQADILESFCAGLTCIDVVEFDLSTSSDPVLRRTMALFEFDEDFEEDFMSLVHADEDTGELLWQSTDYAQMAAHAFGMPDVEVTEVLNNLCATRKLQDRIDAFLVEMGNPVIEIYRTDLVACANRVRSEKQPLYHLQPTATVFPGTIMPEVKTRGHRTCVVGKFLEGQAATVPPSGYTWKVDEDPEYKGTLFNKRWTLRPLGAGNISMSKAYRLLAALGLDPLPNDIVATALGDGYGGTAAVISALTAGSHIVYNTKPNRQGGTAMPVHALEVAAQRGNRVEYSDIDLGHYDLTEEATFRRFELHVQAVHLVTLDAEVKPIVCLLRLTMLHHVVTFFLRRGVPSSILILKVYVEEAVQWMGLLGRLAPRCRTVQLARNEASSMNGEFYLVAQLEEPVGEEPYRVRSLWPPAVEVERLHKFAYVRYNEDIRLDEGGVNEIAIAPMYTAGWIRMSRLLPLYGWSKMQEVTRVVFPTMCKIRGTASITEWLALIITVLNNAEHDVRGEIQGLRRDKEKYTYDTLQHIVVLLQRYAIIRGFLLVAKVMQRGEVVFTRRDADDGYYQMLIDVSDRIDIVSSWRDHPKGPFEYQGIRMDPHKKWKVGMRWGIQALAISRRL</sequence>
<dbReference type="InterPro" id="IPR014023">
    <property type="entry name" value="Mononeg_RNA_pol_cat"/>
</dbReference>
<keyword evidence="11" id="KW-0693">Viral RNA replication</keyword>
<comment type="catalytic activity">
    <reaction evidence="15">
        <text>a 5'-end (5'-triphosphoguanosine)-(2'-O-methyladenylyl)-adenylyl-cytidylyl-adenosine in mRNA + S-adenosyl-L-methionine = a 5'-end (N(7)-methyl 5'-triphosphoguanosine)-(2'-O-methyladenylyl)-adenylyl-cytidylyl-adenosine in mRNA + S-adenosyl-L-homocysteine</text>
        <dbReference type="Rhea" id="RHEA:65440"/>
        <dbReference type="Rhea" id="RHEA-COMP:16798"/>
        <dbReference type="Rhea" id="RHEA-COMP:16801"/>
        <dbReference type="ChEBI" id="CHEBI:57856"/>
        <dbReference type="ChEBI" id="CHEBI:59789"/>
        <dbReference type="ChEBI" id="CHEBI:156482"/>
        <dbReference type="ChEBI" id="CHEBI:156483"/>
    </reaction>
</comment>
<keyword evidence="4" id="KW-0507">mRNA processing</keyword>
<keyword evidence="3" id="KW-0696">RNA-directed RNA polymerase</keyword>
<evidence type="ECO:0000256" key="12">
    <source>
        <dbReference type="ARBA" id="ARBA00023042"/>
    </source>
</evidence>
<evidence type="ECO:0000259" key="21">
    <source>
        <dbReference type="PROSITE" id="PS50526"/>
    </source>
</evidence>
<dbReference type="GO" id="GO:0004482">
    <property type="term" value="F:mRNA 5'-cap (guanine-N7-)-methyltransferase activity"/>
    <property type="evidence" value="ECO:0007669"/>
    <property type="project" value="InterPro"/>
</dbReference>
<dbReference type="InterPro" id="IPR026890">
    <property type="entry name" value="Mononeg_mRNAcap"/>
</dbReference>
<evidence type="ECO:0000256" key="2">
    <source>
        <dbReference type="ARBA" id="ARBA00012494"/>
    </source>
</evidence>
<comment type="catalytic activity">
    <reaction evidence="20">
        <text>GTP + H2O = GDP + phosphate + H(+)</text>
        <dbReference type="Rhea" id="RHEA:19669"/>
        <dbReference type="ChEBI" id="CHEBI:15377"/>
        <dbReference type="ChEBI" id="CHEBI:15378"/>
        <dbReference type="ChEBI" id="CHEBI:37565"/>
        <dbReference type="ChEBI" id="CHEBI:43474"/>
        <dbReference type="ChEBI" id="CHEBI:58189"/>
    </reaction>
</comment>
<accession>A0A9E7V261</accession>
<evidence type="ECO:0000256" key="13">
    <source>
        <dbReference type="ARBA" id="ARBA00023268"/>
    </source>
</evidence>
<dbReference type="GO" id="GO:0003968">
    <property type="term" value="F:RNA-directed RNA polymerase activity"/>
    <property type="evidence" value="ECO:0007669"/>
    <property type="project" value="UniProtKB-KW"/>
</dbReference>
<dbReference type="EC" id="2.7.7.48" evidence="2"/>
<keyword evidence="13" id="KW-0511">Multifunctional enzyme</keyword>
<comment type="subcellular location">
    <subcellularLocation>
        <location evidence="1">Virion</location>
    </subcellularLocation>
</comment>
<evidence type="ECO:0000256" key="7">
    <source>
        <dbReference type="ARBA" id="ARBA00022695"/>
    </source>
</evidence>
<dbReference type="Pfam" id="PF14318">
    <property type="entry name" value="Mononeg_mRNAcap"/>
    <property type="match status" value="1"/>
</dbReference>
<evidence type="ECO:0000256" key="3">
    <source>
        <dbReference type="ARBA" id="ARBA00022484"/>
    </source>
</evidence>
<dbReference type="PROSITE" id="PS50526">
    <property type="entry name" value="RDRP_SSRNA_NEG_NONSEG"/>
    <property type="match status" value="1"/>
</dbReference>
<evidence type="ECO:0000256" key="1">
    <source>
        <dbReference type="ARBA" id="ARBA00004328"/>
    </source>
</evidence>
<keyword evidence="6" id="KW-0949">S-adenosyl-L-methionine</keyword>
<comment type="catalytic activity">
    <reaction evidence="18">
        <text>a 5'-end (5'-triphosphoguanosine)-adenylyl-adenylyl-cytidylyl-adenosine in mRNA + S-adenosyl-L-methionine = a 5'-end (5'-triphosphoguanosine)-(2'-O-methyladenylyl)-adenylyl-cytidylyl-adenosine in mRNA + S-adenosyl-L-homocysteine + H(+)</text>
        <dbReference type="Rhea" id="RHEA:65380"/>
        <dbReference type="Rhea" id="RHEA-COMP:16797"/>
        <dbReference type="Rhea" id="RHEA-COMP:16801"/>
        <dbReference type="ChEBI" id="CHEBI:15378"/>
        <dbReference type="ChEBI" id="CHEBI:57856"/>
        <dbReference type="ChEBI" id="CHEBI:59789"/>
        <dbReference type="ChEBI" id="CHEBI:156482"/>
        <dbReference type="ChEBI" id="CHEBI:156484"/>
    </reaction>
</comment>
<evidence type="ECO:0000256" key="14">
    <source>
        <dbReference type="ARBA" id="ARBA00024494"/>
    </source>
</evidence>
<evidence type="ECO:0000256" key="20">
    <source>
        <dbReference type="ARBA" id="ARBA00048548"/>
    </source>
</evidence>
<keyword evidence="9" id="KW-0067">ATP-binding</keyword>
<evidence type="ECO:0000256" key="4">
    <source>
        <dbReference type="ARBA" id="ARBA00022664"/>
    </source>
</evidence>
<proteinExistence type="predicted"/>
<evidence type="ECO:0000256" key="18">
    <source>
        <dbReference type="ARBA" id="ARBA00047332"/>
    </source>
</evidence>
<dbReference type="Pfam" id="PF00946">
    <property type="entry name" value="Mononeg_RNA_pol"/>
    <property type="match status" value="1"/>
</dbReference>
<feature type="domain" description="RdRp catalytic" evidence="21">
    <location>
        <begin position="591"/>
        <end position="754"/>
    </location>
</feature>
<evidence type="ECO:0000256" key="10">
    <source>
        <dbReference type="ARBA" id="ARBA00022844"/>
    </source>
</evidence>
<evidence type="ECO:0000256" key="11">
    <source>
        <dbReference type="ARBA" id="ARBA00022953"/>
    </source>
</evidence>